<dbReference type="OrthoDB" id="2448190at2759"/>
<evidence type="ECO:0000313" key="3">
    <source>
        <dbReference type="Proteomes" id="UP000738359"/>
    </source>
</evidence>
<evidence type="ECO:0000313" key="2">
    <source>
        <dbReference type="EMBL" id="KAF9964396.1"/>
    </source>
</evidence>
<feature type="compositionally biased region" description="Low complexity" evidence="1">
    <location>
        <begin position="190"/>
        <end position="200"/>
    </location>
</feature>
<organism evidence="2 3">
    <name type="scientific">Mortierella alpina</name>
    <name type="common">Oleaginous fungus</name>
    <name type="synonym">Mortierella renispora</name>
    <dbReference type="NCBI Taxonomy" id="64518"/>
    <lineage>
        <taxon>Eukaryota</taxon>
        <taxon>Fungi</taxon>
        <taxon>Fungi incertae sedis</taxon>
        <taxon>Mucoromycota</taxon>
        <taxon>Mortierellomycotina</taxon>
        <taxon>Mortierellomycetes</taxon>
        <taxon>Mortierellales</taxon>
        <taxon>Mortierellaceae</taxon>
        <taxon>Mortierella</taxon>
    </lineage>
</organism>
<name>A0A9P6M3U0_MORAP</name>
<evidence type="ECO:0000256" key="1">
    <source>
        <dbReference type="SAM" id="MobiDB-lite"/>
    </source>
</evidence>
<feature type="compositionally biased region" description="Polar residues" evidence="1">
    <location>
        <begin position="59"/>
        <end position="69"/>
    </location>
</feature>
<protein>
    <submittedName>
        <fullName evidence="2">Uncharacterized protein</fullName>
    </submittedName>
</protein>
<comment type="caution">
    <text evidence="2">The sequence shown here is derived from an EMBL/GenBank/DDBJ whole genome shotgun (WGS) entry which is preliminary data.</text>
</comment>
<feature type="region of interest" description="Disordered" evidence="1">
    <location>
        <begin position="165"/>
        <end position="200"/>
    </location>
</feature>
<accession>A0A9P6M3U0</accession>
<feature type="region of interest" description="Disordered" evidence="1">
    <location>
        <begin position="25"/>
        <end position="123"/>
    </location>
</feature>
<sequence length="301" mass="32855">MANKKKVQFKNDDANLVSVSLNDMDNLPFHNEEMDERDFRNSKGSTTLDKNQVDPEPADSNSMEPSLTSIHAPVAQPPPLHCNTSSLRHSSAPVAMNDTTKTLQQLSSPAATTPTPPLSSSASVNSAVSASSFPKNATTTVEFVLESPDLHAIEMQYFGNRSDKNNAATALENPSTVPQVSRPEEAHSAQPPSSQNNNNNFFTGWFTIPPSLAGRPRLTEQQEQFVKREFERGPVPLMWPKEADLENQGQDWRNNTTHVRQMSTGQEPLSSGGGSGGWFRSWGFGTPSKGTEARTEGTMAQ</sequence>
<proteinExistence type="predicted"/>
<dbReference type="Proteomes" id="UP000738359">
    <property type="component" value="Unassembled WGS sequence"/>
</dbReference>
<dbReference type="AlphaFoldDB" id="A0A9P6M3U0"/>
<reference evidence="2" key="1">
    <citation type="journal article" date="2020" name="Fungal Divers.">
        <title>Resolving the Mortierellaceae phylogeny through synthesis of multi-gene phylogenetics and phylogenomics.</title>
        <authorList>
            <person name="Vandepol N."/>
            <person name="Liber J."/>
            <person name="Desiro A."/>
            <person name="Na H."/>
            <person name="Kennedy M."/>
            <person name="Barry K."/>
            <person name="Grigoriev I.V."/>
            <person name="Miller A.N."/>
            <person name="O'Donnell K."/>
            <person name="Stajich J.E."/>
            <person name="Bonito G."/>
        </authorList>
    </citation>
    <scope>NUCLEOTIDE SEQUENCE</scope>
    <source>
        <strain evidence="2">CK1249</strain>
    </source>
</reference>
<gene>
    <name evidence="2" type="ORF">BGZ70_006538</name>
</gene>
<feature type="region of interest" description="Disordered" evidence="1">
    <location>
        <begin position="262"/>
        <end position="301"/>
    </location>
</feature>
<feature type="compositionally biased region" description="Low complexity" evidence="1">
    <location>
        <begin position="106"/>
        <end position="123"/>
    </location>
</feature>
<dbReference type="EMBL" id="JAAAHY010000370">
    <property type="protein sequence ID" value="KAF9964396.1"/>
    <property type="molecule type" value="Genomic_DNA"/>
</dbReference>
<keyword evidence="3" id="KW-1185">Reference proteome</keyword>
<feature type="compositionally biased region" description="Polar residues" evidence="1">
    <location>
        <begin position="165"/>
        <end position="179"/>
    </location>
</feature>